<dbReference type="PANTHER" id="PTHR33463">
    <property type="entry name" value="NB-ARC DOMAIN-CONTAINING PROTEIN-RELATED"/>
    <property type="match status" value="1"/>
</dbReference>
<dbReference type="InterPro" id="IPR050905">
    <property type="entry name" value="Plant_NBS-LRR"/>
</dbReference>
<dbReference type="Gene3D" id="3.80.10.10">
    <property type="entry name" value="Ribonuclease Inhibitor"/>
    <property type="match status" value="2"/>
</dbReference>
<dbReference type="SUPFAM" id="SSF52540">
    <property type="entry name" value="P-loop containing nucleoside triphosphate hydrolases"/>
    <property type="match status" value="1"/>
</dbReference>
<gene>
    <name evidence="7" type="ORF">EUGRSUZ_L00063</name>
</gene>
<dbReference type="PANTHER" id="PTHR33463:SF215">
    <property type="entry name" value="NB-ARC DOMAIN DISEASE RESISTANCE PROTEIN"/>
    <property type="match status" value="1"/>
</dbReference>
<evidence type="ECO:0000313" key="7">
    <source>
        <dbReference type="EMBL" id="KCW46002.1"/>
    </source>
</evidence>
<dbReference type="Proteomes" id="UP000030711">
    <property type="component" value="Unassembled WGS sequence"/>
</dbReference>
<reference evidence="7" key="1">
    <citation type="submission" date="2013-07" db="EMBL/GenBank/DDBJ databases">
        <title>The genome of Eucalyptus grandis.</title>
        <authorList>
            <person name="Schmutz J."/>
            <person name="Hayes R."/>
            <person name="Myburg A."/>
            <person name="Tuskan G."/>
            <person name="Grattapaglia D."/>
            <person name="Rokhsar D.S."/>
        </authorList>
    </citation>
    <scope>NUCLEOTIDE SEQUENCE</scope>
    <source>
        <tissue evidence="7">Leaf extractions</tissue>
    </source>
</reference>
<accession>A0A058ZW69</accession>
<dbReference type="OMA" id="HWRGITK"/>
<evidence type="ECO:0000256" key="1">
    <source>
        <dbReference type="ARBA" id="ARBA00008894"/>
    </source>
</evidence>
<keyword evidence="4" id="KW-0067">ATP-binding</keyword>
<evidence type="ECO:0000259" key="5">
    <source>
        <dbReference type="Pfam" id="PF00931"/>
    </source>
</evidence>
<reference evidence="6" key="4">
    <citation type="submission" date="2023-07" db="EMBL/GenBank/DDBJ databases">
        <authorList>
            <person name="Myburg A.A."/>
            <person name="Grattapaglia D."/>
            <person name="Tuskan G.A."/>
            <person name="Hellsten U."/>
            <person name="Hayes R.D."/>
            <person name="Grimwood J."/>
            <person name="Jenkins J."/>
            <person name="Lindquist E."/>
            <person name="Tice H."/>
            <person name="Bauer D."/>
            <person name="Goodstein D.M."/>
            <person name="Dubchak I."/>
            <person name="Poliakov A."/>
            <person name="Mizrachi E."/>
            <person name="Kullan A.R."/>
            <person name="Hussey S.G."/>
            <person name="Pinard D."/>
            <person name="Van D.M."/>
            <person name="Singh P."/>
            <person name="Van J.I."/>
            <person name="Silva-Junior O.B."/>
            <person name="Togawa R.C."/>
            <person name="Pappas M.R."/>
            <person name="Faria D.A."/>
            <person name="Sansaloni C.P."/>
            <person name="Petroli C.D."/>
            <person name="Yang X."/>
            <person name="Ranjan P."/>
            <person name="Tschaplinski T.J."/>
            <person name="Ye C.Y."/>
            <person name="Li T."/>
            <person name="Sterck L."/>
            <person name="Vanneste K."/>
            <person name="Murat F."/>
            <person name="Soler M."/>
            <person name="Clemente H.S."/>
            <person name="Saidi N."/>
            <person name="Cassan-Wang H."/>
            <person name="Dunand C."/>
            <person name="Hefer C.A."/>
            <person name="Bornberg-Bauer E."/>
            <person name="Kersting A.R."/>
            <person name="Vining K."/>
            <person name="Amarasinghe V."/>
            <person name="Ranik M."/>
            <person name="Naithani S."/>
            <person name="Elser J."/>
            <person name="Boyd A.E."/>
            <person name="Liston A."/>
            <person name="Spatafora J.W."/>
            <person name="Dharmwardhana P."/>
            <person name="Raja R."/>
            <person name="Sullivan C."/>
            <person name="Romanel E."/>
            <person name="Alves-Ferreira M."/>
            <person name="Kulheim C."/>
            <person name="Foley W."/>
            <person name="Carocha V."/>
            <person name="Paiva J."/>
            <person name="Kudrna D."/>
            <person name="Brommonschenkel S.H."/>
            <person name="Pasquali G."/>
            <person name="Byrne M."/>
            <person name="Rigault P."/>
            <person name="Tibbits J."/>
            <person name="Spokevicius A."/>
            <person name="Jones R.C."/>
            <person name="Steane D.A."/>
            <person name="Vaillancourt R.E."/>
            <person name="Potts B.M."/>
            <person name="Joubert F."/>
            <person name="Barry K."/>
            <person name="Pappas G.J."/>
            <person name="Strauss S.H."/>
            <person name="Jaiswal P."/>
            <person name="Grima-Pettenati J."/>
            <person name="Salse J."/>
            <person name="Van D.P."/>
            <person name="Rokhsar D.S."/>
            <person name="Schmutz J."/>
        </authorList>
    </citation>
    <scope>NUCLEOTIDE SEQUENCE</scope>
    <source>
        <tissue evidence="6">Leaf extractions</tissue>
    </source>
</reference>
<evidence type="ECO:0000256" key="2">
    <source>
        <dbReference type="ARBA" id="ARBA00022741"/>
    </source>
</evidence>
<dbReference type="Gene3D" id="3.40.50.300">
    <property type="entry name" value="P-loop containing nucleotide triphosphate hydrolases"/>
    <property type="match status" value="1"/>
</dbReference>
<evidence type="ECO:0000256" key="3">
    <source>
        <dbReference type="ARBA" id="ARBA00022821"/>
    </source>
</evidence>
<dbReference type="InParanoid" id="A0A058ZW69"/>
<sequence>MSFNYVGIDELPEKLDCPNIRILLLFESNPSVKIPESFFESMEKLQVLDLSGLSFTSLPLSMEFLANLTSLCLDQCHLEDVTTLGKLKGLQSLSFEGSTIARLPKEMGELIELRFLDLGRCSMLQVIELGVLESLVNLEELYMQNSFDQWEAADKIPQSNASLAELKNLKKLSTLHIDISNPTNLSNDLPFGKLNMHKIQIRCIEHWRGITKNPELPEGLHKESKNSNENAPTGIVTTTTFDARSVHEEGDIPESRASSIEDVIKAITDDKVCVVGVYGPGGVGKSKLMEEVERRVKEERLFDVIAIINVSRNPNLKRIQGEIAYQLGLKLVNEETACERADLLCKTLEKYYEKKILIILDNLWTKLELKEVGIPCGYDNKVRGCKLLLTSRYRNVLYIEMSSDREFQLNVLKHGDARILFERIVGNKVNDPEFKSLVDRVVQNCGGLPLLIVSVAKRLKHGNLPEWRVASTNEDGPSVKSIVELSYSGLVDERIKSLFLVCALVSGRPNIRDTLVYCMGLGLYKKFSRTIEDARDRLIMDLCCLRDSSLLLGSDLGWLNMHDLFIDVAISMRDKFIDTEWNALVGRKDFGFKEWSKNELKECTAMAFNNVGIDELLEKLDCPNMMILLLFESNPSVKILESFFESMEKLQVLDLTGLSFTSLPSSMEFLENLTSLCLDYCHLEDVTPLGKLKRLQFLSFIDSTIARLPKEMGELIELRFLDLGRCSMLQVIEPGVLESLVNLEELYMQNSFDQWEAADKTPRSNASLAELKNLKKLRTLHIDISNPTNLSNDLPFGKLNMHKIQIRRIEHWRGITKNLEL</sequence>
<dbReference type="SUPFAM" id="SSF52058">
    <property type="entry name" value="L domain-like"/>
    <property type="match status" value="2"/>
</dbReference>
<dbReference type="InterPro" id="IPR042197">
    <property type="entry name" value="Apaf_helical"/>
</dbReference>
<dbReference type="GO" id="GO:0006952">
    <property type="term" value="P:defense response"/>
    <property type="evidence" value="ECO:0007669"/>
    <property type="project" value="UniProtKB-KW"/>
</dbReference>
<comment type="similarity">
    <text evidence="1">Belongs to the disease resistance NB-LRR family.</text>
</comment>
<evidence type="ECO:0000313" key="8">
    <source>
        <dbReference type="Proteomes" id="UP000030711"/>
    </source>
</evidence>
<organism evidence="7">
    <name type="scientific">Eucalyptus grandis</name>
    <name type="common">Flooded gum</name>
    <dbReference type="NCBI Taxonomy" id="71139"/>
    <lineage>
        <taxon>Eukaryota</taxon>
        <taxon>Viridiplantae</taxon>
        <taxon>Streptophyta</taxon>
        <taxon>Embryophyta</taxon>
        <taxon>Tracheophyta</taxon>
        <taxon>Spermatophyta</taxon>
        <taxon>Magnoliopsida</taxon>
        <taxon>eudicotyledons</taxon>
        <taxon>Gunneridae</taxon>
        <taxon>Pentapetalae</taxon>
        <taxon>rosids</taxon>
        <taxon>malvids</taxon>
        <taxon>Myrtales</taxon>
        <taxon>Myrtaceae</taxon>
        <taxon>Myrtoideae</taxon>
        <taxon>Eucalypteae</taxon>
        <taxon>Eucalyptus</taxon>
    </lineage>
</organism>
<dbReference type="AlphaFoldDB" id="A0A058ZW69"/>
<dbReference type="Gene3D" id="1.10.8.430">
    <property type="entry name" value="Helical domain of apoptotic protease-activating factors"/>
    <property type="match status" value="1"/>
</dbReference>
<dbReference type="EMBL" id="KK198765">
    <property type="protein sequence ID" value="KCW46002.1"/>
    <property type="molecule type" value="Genomic_DNA"/>
</dbReference>
<reference evidence="6" key="2">
    <citation type="journal article" date="2014" name="Nature">
        <title>The genome of Eucalyptus grandis.</title>
        <authorList>
            <person name="Myburg A.A."/>
            <person name="Grattapaglia D."/>
            <person name="Tuskan G.A."/>
            <person name="Hellsten U."/>
            <person name="Hayes R.D."/>
            <person name="Grimwood J."/>
            <person name="Jenkins J."/>
            <person name="Lindquist E."/>
            <person name="Tice H."/>
            <person name="Bauer D."/>
            <person name="Goodstein D.M."/>
            <person name="Dubchak I."/>
            <person name="Poliakov A."/>
            <person name="Mizrachi E."/>
            <person name="Kullan A.R."/>
            <person name="Hussey S.G."/>
            <person name="Pinard D."/>
            <person name="van der Merwe K."/>
            <person name="Singh P."/>
            <person name="van Jaarsveld I."/>
            <person name="Silva-Junior O.B."/>
            <person name="Togawa R.C."/>
            <person name="Pappas M.R."/>
            <person name="Faria D.A."/>
            <person name="Sansaloni C.P."/>
            <person name="Petroli C.D."/>
            <person name="Yang X."/>
            <person name="Ranjan P."/>
            <person name="Tschaplinski T.J."/>
            <person name="Ye C.Y."/>
            <person name="Li T."/>
            <person name="Sterck L."/>
            <person name="Vanneste K."/>
            <person name="Murat F."/>
            <person name="Soler M."/>
            <person name="Clemente H.S."/>
            <person name="Saidi N."/>
            <person name="Cassan-Wang H."/>
            <person name="Dunand C."/>
            <person name="Hefer C.A."/>
            <person name="Bornberg-Bauer E."/>
            <person name="Kersting A.R."/>
            <person name="Vining K."/>
            <person name="Amarasinghe V."/>
            <person name="Ranik M."/>
            <person name="Naithani S."/>
            <person name="Elser J."/>
            <person name="Boyd A.E."/>
            <person name="Liston A."/>
            <person name="Spatafora J.W."/>
            <person name="Dharmwardhana P."/>
            <person name="Raja R."/>
            <person name="Sullivan C."/>
            <person name="Romanel E."/>
            <person name="Alves-Ferreira M."/>
            <person name="Kulheim C."/>
            <person name="Foley W."/>
            <person name="Carocha V."/>
            <person name="Paiva J."/>
            <person name="Kudrna D."/>
            <person name="Brommonschenkel S.H."/>
            <person name="Pasquali G."/>
            <person name="Byrne M."/>
            <person name="Rigault P."/>
            <person name="Tibbits J."/>
            <person name="Spokevicius A."/>
            <person name="Jones R.C."/>
            <person name="Steane D.A."/>
            <person name="Vaillancourt R.E."/>
            <person name="Potts B.M."/>
            <person name="Joubert F."/>
            <person name="Barry K."/>
            <person name="Pappas G.J."/>
            <person name="Strauss S.H."/>
            <person name="Jaiswal P."/>
            <person name="Grima-Pettenati J."/>
            <person name="Salse J."/>
            <person name="Van de Peer Y."/>
            <person name="Rokhsar D.S."/>
            <person name="Schmutz J."/>
        </authorList>
    </citation>
    <scope>NUCLEOTIDE SEQUENCE</scope>
    <source>
        <tissue evidence="6">Leaf extractions</tissue>
    </source>
</reference>
<feature type="domain" description="NB-ARC" evidence="5">
    <location>
        <begin position="259"/>
        <end position="428"/>
    </location>
</feature>
<proteinExistence type="inferred from homology"/>
<keyword evidence="2" id="KW-0547">Nucleotide-binding</keyword>
<dbReference type="InterPro" id="IPR027417">
    <property type="entry name" value="P-loop_NTPase"/>
</dbReference>
<dbReference type="Gramene" id="KCW46002">
    <property type="protein sequence ID" value="KCW46002"/>
    <property type="gene ID" value="EUGRSUZ_L00063"/>
</dbReference>
<dbReference type="InterPro" id="IPR002182">
    <property type="entry name" value="NB-ARC"/>
</dbReference>
<dbReference type="GO" id="GO:0043531">
    <property type="term" value="F:ADP binding"/>
    <property type="evidence" value="ECO:0007669"/>
    <property type="project" value="InterPro"/>
</dbReference>
<keyword evidence="3" id="KW-0611">Plant defense</keyword>
<protein>
    <recommendedName>
        <fullName evidence="5">NB-ARC domain-containing protein</fullName>
    </recommendedName>
</protein>
<dbReference type="PRINTS" id="PR00364">
    <property type="entry name" value="DISEASERSIST"/>
</dbReference>
<dbReference type="Pfam" id="PF00931">
    <property type="entry name" value="NB-ARC"/>
    <property type="match status" value="1"/>
</dbReference>
<dbReference type="EMBL" id="MU848260">
    <property type="protein sequence ID" value="KAK2633259.1"/>
    <property type="molecule type" value="Genomic_DNA"/>
</dbReference>
<dbReference type="GO" id="GO:0005524">
    <property type="term" value="F:ATP binding"/>
    <property type="evidence" value="ECO:0007669"/>
    <property type="project" value="UniProtKB-KW"/>
</dbReference>
<evidence type="ECO:0000256" key="4">
    <source>
        <dbReference type="ARBA" id="ARBA00022840"/>
    </source>
</evidence>
<dbReference type="InterPro" id="IPR032675">
    <property type="entry name" value="LRR_dom_sf"/>
</dbReference>
<reference evidence="6" key="3">
    <citation type="submission" date="2023-04" db="EMBL/GenBank/DDBJ databases">
        <title>WGS assembly of Eucalyptus grandis.</title>
        <authorList>
            <person name="Myburg A."/>
            <person name="Grattapaglia D."/>
            <person name="Tuskan G."/>
            <person name="Hellsten U."/>
            <person name="Hayes R."/>
            <person name="Grimwood J."/>
            <person name="Jenkins J."/>
            <person name="Lindquist E."/>
            <person name="Tice H."/>
            <person name="Bauer D."/>
            <person name="Goodstein D."/>
            <person name="Dubchak I."/>
            <person name="Poliakov A."/>
            <person name="Mizrachi E."/>
            <person name="Kullan A."/>
            <person name="Hussey S."/>
            <person name="Pinard D."/>
            <person name="Van D."/>
            <person name="Singh P."/>
            <person name="Van J."/>
            <person name="Silva-Junior O."/>
            <person name="Togawa R."/>
            <person name="Pappas M."/>
            <person name="Faria D."/>
            <person name="Sansaloni C."/>
            <person name="Petroli C."/>
            <person name="Yang X."/>
            <person name="Ranjan P."/>
            <person name="Tschaplinski T."/>
            <person name="Ye C."/>
            <person name="Li T."/>
            <person name="Sterck L."/>
            <person name="Vanneste K."/>
            <person name="Murat F."/>
            <person name="Soler M."/>
            <person name="Clemente H."/>
            <person name="Saidi N."/>
            <person name="Cassan-Wang H."/>
            <person name="Dunand C."/>
            <person name="Hefer C."/>
            <person name="Bornberg-Bauer E."/>
            <person name="Kersting A."/>
            <person name="Vining K."/>
            <person name="Amarasinghe V."/>
            <person name="Ranik M."/>
            <person name="Naithani S."/>
            <person name="Elser J."/>
            <person name="Boyd A."/>
            <person name="Liston A."/>
            <person name="Spatafora J."/>
            <person name="Dharmwardhana P."/>
            <person name="Raja R."/>
            <person name="Sullivan C."/>
            <person name="Romanel E."/>
            <person name="Alves-Ferreira M."/>
            <person name="Kulheim C."/>
            <person name="Foley W."/>
            <person name="Carocha V."/>
            <person name="Paiva J."/>
            <person name="Kudrna D."/>
            <person name="Brommonschenkel S."/>
            <person name="Pasquali G."/>
            <person name="Byrne M."/>
            <person name="Rigault P."/>
            <person name="Tibbits J."/>
            <person name="Spokevicius A."/>
            <person name="Jones R."/>
            <person name="Steane D."/>
            <person name="Vaillancourt R."/>
            <person name="Potts B."/>
            <person name="Joubert F."/>
            <person name="Barry K."/>
            <person name="Pappas G."/>
            <person name="Strauss S."/>
            <person name="Jaiswal P."/>
            <person name="Grima-Pettenati J."/>
            <person name="Salse J."/>
            <person name="Van D."/>
            <person name="Rokhsar D."/>
            <person name="Schmutz J."/>
        </authorList>
    </citation>
    <scope>NUCLEOTIDE SEQUENCE</scope>
    <source>
        <tissue evidence="6">Leaf extractions</tissue>
    </source>
</reference>
<evidence type="ECO:0000313" key="6">
    <source>
        <dbReference type="EMBL" id="KAK2633259.1"/>
    </source>
</evidence>
<keyword evidence="8" id="KW-1185">Reference proteome</keyword>
<name>A0A058ZW69_EUCGR</name>